<evidence type="ECO:0000313" key="2">
    <source>
        <dbReference type="Proteomes" id="UP000037822"/>
    </source>
</evidence>
<dbReference type="OrthoDB" id="7725472at2"/>
<dbReference type="GO" id="GO:0016702">
    <property type="term" value="F:oxidoreductase activity, acting on single donors with incorporation of molecular oxygen, incorporation of two atoms of oxygen"/>
    <property type="evidence" value="ECO:0007669"/>
    <property type="project" value="InterPro"/>
</dbReference>
<name>A0A0N1F7J7_9HYPH</name>
<gene>
    <name evidence="1" type="ORF">AE618_06225</name>
</gene>
<dbReference type="Gene3D" id="2.60.130.10">
    <property type="entry name" value="Aromatic compound dioxygenase"/>
    <property type="match status" value="1"/>
</dbReference>
<dbReference type="InterPro" id="IPR015889">
    <property type="entry name" value="Intradiol_dOase_core"/>
</dbReference>
<protein>
    <recommendedName>
        <fullName evidence="3">Twin-arginine translocation pathway signal</fullName>
    </recommendedName>
</protein>
<evidence type="ECO:0008006" key="3">
    <source>
        <dbReference type="Google" id="ProtNLM"/>
    </source>
</evidence>
<dbReference type="SUPFAM" id="SSF49482">
    <property type="entry name" value="Aromatic compound dioxygenase"/>
    <property type="match status" value="1"/>
</dbReference>
<dbReference type="InterPro" id="IPR006311">
    <property type="entry name" value="TAT_signal"/>
</dbReference>
<dbReference type="PATRIC" id="fig|1526658.3.peg.5641"/>
<evidence type="ECO:0000313" key="1">
    <source>
        <dbReference type="EMBL" id="KPH81975.1"/>
    </source>
</evidence>
<proteinExistence type="predicted"/>
<dbReference type="RefSeq" id="WP_054208224.1">
    <property type="nucleotide sequence ID" value="NZ_LGSZ01000025.1"/>
</dbReference>
<keyword evidence="2" id="KW-1185">Reference proteome</keyword>
<dbReference type="PROSITE" id="PS51318">
    <property type="entry name" value="TAT"/>
    <property type="match status" value="1"/>
</dbReference>
<dbReference type="AlphaFoldDB" id="A0A0N1F7J7"/>
<sequence>MTAKIIVTDRRVLLTGALAIGAAGLLPRSVTPATAQSSASNGFAPTETMAGGSNNYVANAPLVQNLGTGFVASGVVRRAGDGKPLSNIRVQIWAATERGGERVPSNRGSVMTGPDGSYRLDISPIVPQFGQPHIHIAYDDPGFATLFLRPVLNSRHDKALTADFVLAPAAGNEPRRS</sequence>
<dbReference type="EMBL" id="LGSZ01000025">
    <property type="protein sequence ID" value="KPH81975.1"/>
    <property type="molecule type" value="Genomic_DNA"/>
</dbReference>
<organism evidence="1 2">
    <name type="scientific">Bosea vaviloviae</name>
    <dbReference type="NCBI Taxonomy" id="1526658"/>
    <lineage>
        <taxon>Bacteria</taxon>
        <taxon>Pseudomonadati</taxon>
        <taxon>Pseudomonadota</taxon>
        <taxon>Alphaproteobacteria</taxon>
        <taxon>Hyphomicrobiales</taxon>
        <taxon>Boseaceae</taxon>
        <taxon>Bosea</taxon>
    </lineage>
</organism>
<reference evidence="1 2" key="1">
    <citation type="submission" date="2015-07" db="EMBL/GenBank/DDBJ databases">
        <title>Whole genome sequencing of Bosea vaviloviae isolated from cave pool.</title>
        <authorList>
            <person name="Tan N.E.H."/>
            <person name="Lee Y.P."/>
            <person name="Gan H.M."/>
            <person name="Barton H."/>
            <person name="Savka M.A."/>
        </authorList>
    </citation>
    <scope>NUCLEOTIDE SEQUENCE [LARGE SCALE GENOMIC DNA]</scope>
    <source>
        <strain evidence="1 2">SD260</strain>
    </source>
</reference>
<dbReference type="Proteomes" id="UP000037822">
    <property type="component" value="Unassembled WGS sequence"/>
</dbReference>
<accession>A0A0N1F7J7</accession>
<comment type="caution">
    <text evidence="1">The sequence shown here is derived from an EMBL/GenBank/DDBJ whole genome shotgun (WGS) entry which is preliminary data.</text>
</comment>
<dbReference type="GO" id="GO:0005506">
    <property type="term" value="F:iron ion binding"/>
    <property type="evidence" value="ECO:0007669"/>
    <property type="project" value="InterPro"/>
</dbReference>